<name>A0A2T7CM63_9POAL</name>
<dbReference type="Proteomes" id="UP000244336">
    <property type="component" value="Chromosome 8"/>
</dbReference>
<evidence type="ECO:0000313" key="2">
    <source>
        <dbReference type="Proteomes" id="UP000244336"/>
    </source>
</evidence>
<sequence>MISRCSPALLLASRTTSGVYAKPLPTQRSSGCTISELGKMTPQFILTLTRWTSPNHAQPQRYKRTSGISHRKHRPSHQVISFFYFPKILFSLLKHSHPYFG</sequence>
<organism evidence="1 2">
    <name type="scientific">Panicum hallii var. hallii</name>
    <dbReference type="NCBI Taxonomy" id="1504633"/>
    <lineage>
        <taxon>Eukaryota</taxon>
        <taxon>Viridiplantae</taxon>
        <taxon>Streptophyta</taxon>
        <taxon>Embryophyta</taxon>
        <taxon>Tracheophyta</taxon>
        <taxon>Spermatophyta</taxon>
        <taxon>Magnoliopsida</taxon>
        <taxon>Liliopsida</taxon>
        <taxon>Poales</taxon>
        <taxon>Poaceae</taxon>
        <taxon>PACMAD clade</taxon>
        <taxon>Panicoideae</taxon>
        <taxon>Panicodae</taxon>
        <taxon>Paniceae</taxon>
        <taxon>Panicinae</taxon>
        <taxon>Panicum</taxon>
        <taxon>Panicum sect. Panicum</taxon>
    </lineage>
</organism>
<keyword evidence="2" id="KW-1185">Reference proteome</keyword>
<dbReference type="EMBL" id="CM009756">
    <property type="protein sequence ID" value="PUZ44412.1"/>
    <property type="molecule type" value="Genomic_DNA"/>
</dbReference>
<proteinExistence type="predicted"/>
<evidence type="ECO:0000313" key="1">
    <source>
        <dbReference type="EMBL" id="PUZ44412.1"/>
    </source>
</evidence>
<dbReference type="Gramene" id="PUZ44412">
    <property type="protein sequence ID" value="PUZ44412"/>
    <property type="gene ID" value="GQ55_8G090600"/>
</dbReference>
<gene>
    <name evidence="1" type="ORF">GQ55_8G090600</name>
</gene>
<protein>
    <submittedName>
        <fullName evidence="1">Uncharacterized protein</fullName>
    </submittedName>
</protein>
<dbReference type="AlphaFoldDB" id="A0A2T7CM63"/>
<accession>A0A2T7CM63</accession>
<reference evidence="1 2" key="1">
    <citation type="submission" date="2018-04" db="EMBL/GenBank/DDBJ databases">
        <title>WGS assembly of Panicum hallii var. hallii HAL2.</title>
        <authorList>
            <person name="Lovell J."/>
            <person name="Jenkins J."/>
            <person name="Lowry D."/>
            <person name="Mamidi S."/>
            <person name="Sreedasyam A."/>
            <person name="Weng X."/>
            <person name="Barry K."/>
            <person name="Bonette J."/>
            <person name="Campitelli B."/>
            <person name="Daum C."/>
            <person name="Gordon S."/>
            <person name="Gould B."/>
            <person name="Lipzen A."/>
            <person name="MacQueen A."/>
            <person name="Palacio-Mejia J."/>
            <person name="Plott C."/>
            <person name="Shakirov E."/>
            <person name="Shu S."/>
            <person name="Yoshinaga Y."/>
            <person name="Zane M."/>
            <person name="Rokhsar D."/>
            <person name="Grimwood J."/>
            <person name="Schmutz J."/>
            <person name="Juenger T."/>
        </authorList>
    </citation>
    <scope>NUCLEOTIDE SEQUENCE [LARGE SCALE GENOMIC DNA]</scope>
    <source>
        <strain evidence="2">cv. HAL2</strain>
    </source>
</reference>